<organism evidence="3 4">
    <name type="scientific">Rhizopus oryzae</name>
    <name type="common">Mucormycosis agent</name>
    <name type="synonym">Rhizopus arrhizus var. delemar</name>
    <dbReference type="NCBI Taxonomy" id="64495"/>
    <lineage>
        <taxon>Eukaryota</taxon>
        <taxon>Fungi</taxon>
        <taxon>Fungi incertae sedis</taxon>
        <taxon>Mucoromycota</taxon>
        <taxon>Mucoromycotina</taxon>
        <taxon>Mucoromycetes</taxon>
        <taxon>Mucorales</taxon>
        <taxon>Mucorineae</taxon>
        <taxon>Rhizopodaceae</taxon>
        <taxon>Rhizopus</taxon>
    </lineage>
</organism>
<feature type="region of interest" description="Disordered" evidence="1">
    <location>
        <begin position="213"/>
        <end position="255"/>
    </location>
</feature>
<dbReference type="SUPFAM" id="SSF140383">
    <property type="entry name" value="BSD domain-like"/>
    <property type="match status" value="1"/>
</dbReference>
<dbReference type="PROSITE" id="PS50858">
    <property type="entry name" value="BSD"/>
    <property type="match status" value="1"/>
</dbReference>
<dbReference type="InterPro" id="IPR005607">
    <property type="entry name" value="BSD_dom"/>
</dbReference>
<evidence type="ECO:0000313" key="4">
    <source>
        <dbReference type="Proteomes" id="UP000716291"/>
    </source>
</evidence>
<evidence type="ECO:0000313" key="3">
    <source>
        <dbReference type="EMBL" id="KAG1305456.1"/>
    </source>
</evidence>
<dbReference type="Gene3D" id="1.10.3970.10">
    <property type="entry name" value="BSD domain"/>
    <property type="match status" value="1"/>
</dbReference>
<dbReference type="GO" id="GO:0005634">
    <property type="term" value="C:nucleus"/>
    <property type="evidence" value="ECO:0007669"/>
    <property type="project" value="TreeGrafter"/>
</dbReference>
<dbReference type="GO" id="GO:0005794">
    <property type="term" value="C:Golgi apparatus"/>
    <property type="evidence" value="ECO:0007669"/>
    <property type="project" value="TreeGrafter"/>
</dbReference>
<evidence type="ECO:0000256" key="1">
    <source>
        <dbReference type="SAM" id="MobiDB-lite"/>
    </source>
</evidence>
<feature type="domain" description="BSD" evidence="2">
    <location>
        <begin position="133"/>
        <end position="187"/>
    </location>
</feature>
<dbReference type="AlphaFoldDB" id="A0A9P6X582"/>
<gene>
    <name evidence="3" type="ORF">G6F64_008365</name>
</gene>
<dbReference type="InterPro" id="IPR051494">
    <property type="entry name" value="BSD_domain-containing"/>
</dbReference>
<dbReference type="Proteomes" id="UP000716291">
    <property type="component" value="Unassembled WGS sequence"/>
</dbReference>
<accession>A0A9P6X582</accession>
<sequence length="282" mass="32995">MIFIFSKRIRVANTSGNLFGRSLFSTVTSSINSLSQSIQTKGLPEEINKQLTKFQQQAKSLPTRFGNFQFDLESERSSFILDKKKQENLLTSQSKGSEPVAPWFGYKGYEKQMRKAIMEIPKDKRNLLISPPDDTSIQFDFNVYSLTAHAALKEDKELASLRFALVPQHVSEHDFWRNYFYRVTLIKQEILNNPPESDHDDDHKEQVFFEFQDNDDSDEEVNKKEDIEIKEADQEVKQEKAKEEYTKKENAEPKKEEFVDINKVEDYEGMEEWEIELRKAAI</sequence>
<reference evidence="3" key="1">
    <citation type="journal article" date="2020" name="Microb. Genom.">
        <title>Genetic diversity of clinical and environmental Mucorales isolates obtained from an investigation of mucormycosis cases among solid organ transplant recipients.</title>
        <authorList>
            <person name="Nguyen M.H."/>
            <person name="Kaul D."/>
            <person name="Muto C."/>
            <person name="Cheng S.J."/>
            <person name="Richter R.A."/>
            <person name="Bruno V.M."/>
            <person name="Liu G."/>
            <person name="Beyhan S."/>
            <person name="Sundermann A.J."/>
            <person name="Mounaud S."/>
            <person name="Pasculle A.W."/>
            <person name="Nierman W.C."/>
            <person name="Driscoll E."/>
            <person name="Cumbie R."/>
            <person name="Clancy C.J."/>
            <person name="Dupont C.L."/>
        </authorList>
    </citation>
    <scope>NUCLEOTIDE SEQUENCE</scope>
    <source>
        <strain evidence="3">GL11</strain>
    </source>
</reference>
<dbReference type="PANTHER" id="PTHR16019">
    <property type="entry name" value="SYNAPSE-ASSOCIATED PROTEIN"/>
    <property type="match status" value="1"/>
</dbReference>
<name>A0A9P6X582_RHIOR</name>
<feature type="compositionally biased region" description="Basic and acidic residues" evidence="1">
    <location>
        <begin position="220"/>
        <end position="255"/>
    </location>
</feature>
<dbReference type="PANTHER" id="PTHR16019:SF6">
    <property type="entry name" value="SYNAPSE-ASSOCIATED PROTEIN 1"/>
    <property type="match status" value="1"/>
</dbReference>
<protein>
    <recommendedName>
        <fullName evidence="2">BSD domain-containing protein</fullName>
    </recommendedName>
</protein>
<dbReference type="EMBL" id="JAANQT010001362">
    <property type="protein sequence ID" value="KAG1305456.1"/>
    <property type="molecule type" value="Genomic_DNA"/>
</dbReference>
<proteinExistence type="predicted"/>
<dbReference type="OrthoDB" id="47923at2759"/>
<dbReference type="InterPro" id="IPR035925">
    <property type="entry name" value="BSD_dom_sf"/>
</dbReference>
<evidence type="ECO:0000259" key="2">
    <source>
        <dbReference type="PROSITE" id="PS50858"/>
    </source>
</evidence>
<comment type="caution">
    <text evidence="3">The sequence shown here is derived from an EMBL/GenBank/DDBJ whole genome shotgun (WGS) entry which is preliminary data.</text>
</comment>
<keyword evidence="4" id="KW-1185">Reference proteome</keyword>
<dbReference type="GO" id="GO:0038203">
    <property type="term" value="P:TORC2 signaling"/>
    <property type="evidence" value="ECO:0007669"/>
    <property type="project" value="TreeGrafter"/>
</dbReference>
<dbReference type="SMART" id="SM00751">
    <property type="entry name" value="BSD"/>
    <property type="match status" value="1"/>
</dbReference>
<dbReference type="Pfam" id="PF03909">
    <property type="entry name" value="BSD"/>
    <property type="match status" value="1"/>
</dbReference>